<reference evidence="2" key="2">
    <citation type="journal article" date="2021" name="PeerJ">
        <title>Extensive microbial diversity within the chicken gut microbiome revealed by metagenomics and culture.</title>
        <authorList>
            <person name="Gilroy R."/>
            <person name="Ravi A."/>
            <person name="Getino M."/>
            <person name="Pursley I."/>
            <person name="Horton D.L."/>
            <person name="Alikhan N.F."/>
            <person name="Baker D."/>
            <person name="Gharbi K."/>
            <person name="Hall N."/>
            <person name="Watson M."/>
            <person name="Adriaenssens E.M."/>
            <person name="Foster-Nyarko E."/>
            <person name="Jarju S."/>
            <person name="Secka A."/>
            <person name="Antonio M."/>
            <person name="Oren A."/>
            <person name="Chaudhuri R.R."/>
            <person name="La Ragione R."/>
            <person name="Hildebrand F."/>
            <person name="Pallen M.J."/>
        </authorList>
    </citation>
    <scope>NUCLEOTIDE SEQUENCE</scope>
    <source>
        <strain evidence="2">CHK123-3438</strain>
    </source>
</reference>
<dbReference type="AlphaFoldDB" id="A0A9D1KG21"/>
<name>A0A9D1KG21_9FIRM</name>
<evidence type="ECO:0000313" key="3">
    <source>
        <dbReference type="Proteomes" id="UP000886860"/>
    </source>
</evidence>
<proteinExistence type="predicted"/>
<reference evidence="2" key="1">
    <citation type="submission" date="2020-10" db="EMBL/GenBank/DDBJ databases">
        <authorList>
            <person name="Gilroy R."/>
        </authorList>
    </citation>
    <scope>NUCLEOTIDE SEQUENCE</scope>
    <source>
        <strain evidence="2">CHK123-3438</strain>
    </source>
</reference>
<sequence length="327" mass="37376">MRCNVDRNKKDRSFDQQYKSIEQLIREAYGLSPDQMEKRMEWAEAEAASDVPLGGRSIPNAPEHEFQTILSKMEARGITPRVMADFSRDQQRVLQSENGFLAAQRAWLSVKPDPVIKSKGIGPGRRESENAKKTFFSVPVRTAGAAAACVAAGIAIFTLRPGIDVMGKRNYTYVSEVRDGEKTDIVWNNQEEYISDEGKLEDAYVEINETLGIKVLKVNYLPTDVELEKVSINSGQARLTFSYEQNYIYVLEVLYAKNNSDGRFSDGHVYKNIFNEWLNRDISIQRTEQERGQYEYSAYLEIDNAHYYIHGAMEEDEFVNIIENVSF</sequence>
<evidence type="ECO:0000259" key="1">
    <source>
        <dbReference type="Pfam" id="PF14285"/>
    </source>
</evidence>
<evidence type="ECO:0000313" key="2">
    <source>
        <dbReference type="EMBL" id="HIT43198.1"/>
    </source>
</evidence>
<dbReference type="InterPro" id="IPR025377">
    <property type="entry name" value="DUF4367"/>
</dbReference>
<dbReference type="EMBL" id="DVKS01000231">
    <property type="protein sequence ID" value="HIT43198.1"/>
    <property type="molecule type" value="Genomic_DNA"/>
</dbReference>
<comment type="caution">
    <text evidence="2">The sequence shown here is derived from an EMBL/GenBank/DDBJ whole genome shotgun (WGS) entry which is preliminary data.</text>
</comment>
<protein>
    <submittedName>
        <fullName evidence="2">DUF4367 domain-containing protein</fullName>
    </submittedName>
</protein>
<gene>
    <name evidence="2" type="ORF">IAB60_14070</name>
</gene>
<organism evidence="2 3">
    <name type="scientific">Candidatus Caccovicinus merdipullorum</name>
    <dbReference type="NCBI Taxonomy" id="2840724"/>
    <lineage>
        <taxon>Bacteria</taxon>
        <taxon>Bacillati</taxon>
        <taxon>Bacillota</taxon>
        <taxon>Clostridia</taxon>
        <taxon>Eubacteriales</taxon>
        <taxon>Candidatus Caccovicinus</taxon>
    </lineage>
</organism>
<dbReference type="Pfam" id="PF14285">
    <property type="entry name" value="DUF4367"/>
    <property type="match status" value="1"/>
</dbReference>
<feature type="domain" description="DUF4367" evidence="1">
    <location>
        <begin position="217"/>
        <end position="325"/>
    </location>
</feature>
<accession>A0A9D1KG21</accession>
<dbReference type="Proteomes" id="UP000886860">
    <property type="component" value="Unassembled WGS sequence"/>
</dbReference>